<reference evidence="7 8" key="1">
    <citation type="submission" date="2017-09" db="EMBL/GenBank/DDBJ databases">
        <title>Depth-based differentiation of microbial function through sediment-hosted aquifers and enrichment of novel symbionts in the deep terrestrial subsurface.</title>
        <authorList>
            <person name="Probst A.J."/>
            <person name="Ladd B."/>
            <person name="Jarett J.K."/>
            <person name="Geller-Mcgrath D.E."/>
            <person name="Sieber C.M."/>
            <person name="Emerson J.B."/>
            <person name="Anantharaman K."/>
            <person name="Thomas B.C."/>
            <person name="Malmstrom R."/>
            <person name="Stieglmeier M."/>
            <person name="Klingl A."/>
            <person name="Woyke T."/>
            <person name="Ryan C.M."/>
            <person name="Banfield J.F."/>
        </authorList>
    </citation>
    <scope>NUCLEOTIDE SEQUENCE [LARGE SCALE GENOMIC DNA]</scope>
    <source>
        <strain evidence="7">CG22_combo_CG10-13_8_21_14_all_43_18</strain>
    </source>
</reference>
<dbReference type="PANTHER" id="PTHR33317">
    <property type="entry name" value="POLYNUCLEOTIDYL TRANSFERASE, RIBONUCLEASE H-LIKE SUPERFAMILY PROTEIN"/>
    <property type="match status" value="1"/>
</dbReference>
<comment type="subcellular location">
    <subcellularLocation>
        <location evidence="5">Cytoplasm</location>
    </subcellularLocation>
</comment>
<comment type="function">
    <text evidence="5">Could be a nuclease involved in processing of the 5'-end of pre-16S rRNA.</text>
</comment>
<evidence type="ECO:0000313" key="7">
    <source>
        <dbReference type="EMBL" id="PIP86644.1"/>
    </source>
</evidence>
<dbReference type="SMART" id="SM00732">
    <property type="entry name" value="YqgFc"/>
    <property type="match status" value="1"/>
</dbReference>
<dbReference type="NCBIfam" id="TIGR00250">
    <property type="entry name" value="RNAse_H_YqgF"/>
    <property type="match status" value="1"/>
</dbReference>
<evidence type="ECO:0000256" key="5">
    <source>
        <dbReference type="HAMAP-Rule" id="MF_00651"/>
    </source>
</evidence>
<organism evidence="7 8">
    <name type="scientific">Candidatus Campbellbacteria bacterium CG22_combo_CG10-13_8_21_14_all_43_18</name>
    <dbReference type="NCBI Taxonomy" id="1974530"/>
    <lineage>
        <taxon>Bacteria</taxon>
        <taxon>Candidatus Campbelliibacteriota</taxon>
    </lineage>
</organism>
<dbReference type="PANTHER" id="PTHR33317:SF4">
    <property type="entry name" value="POLYNUCLEOTIDYL TRANSFERASE, RIBONUCLEASE H-LIKE SUPERFAMILY PROTEIN"/>
    <property type="match status" value="1"/>
</dbReference>
<keyword evidence="1 5" id="KW-0963">Cytoplasm</keyword>
<evidence type="ECO:0000256" key="1">
    <source>
        <dbReference type="ARBA" id="ARBA00022490"/>
    </source>
</evidence>
<dbReference type="Proteomes" id="UP000231276">
    <property type="component" value="Unassembled WGS sequence"/>
</dbReference>
<comment type="similarity">
    <text evidence="5">Belongs to the YqgF HJR family.</text>
</comment>
<keyword evidence="3 5" id="KW-0540">Nuclease</keyword>
<dbReference type="HAMAP" id="MF_00651">
    <property type="entry name" value="Nuclease_YqgF"/>
    <property type="match status" value="1"/>
</dbReference>
<feature type="domain" description="YqgF/RNase H-like" evidence="6">
    <location>
        <begin position="4"/>
        <end position="102"/>
    </location>
</feature>
<dbReference type="SUPFAM" id="SSF53098">
    <property type="entry name" value="Ribonuclease H-like"/>
    <property type="match status" value="1"/>
</dbReference>
<dbReference type="GO" id="GO:0000967">
    <property type="term" value="P:rRNA 5'-end processing"/>
    <property type="evidence" value="ECO:0007669"/>
    <property type="project" value="UniProtKB-UniRule"/>
</dbReference>
<dbReference type="GO" id="GO:0005737">
    <property type="term" value="C:cytoplasm"/>
    <property type="evidence" value="ECO:0007669"/>
    <property type="project" value="UniProtKB-SubCell"/>
</dbReference>
<name>A0A2H0DWT7_9BACT</name>
<keyword evidence="2 5" id="KW-0690">Ribosome biogenesis</keyword>
<sequence length="130" mass="14726">MAKSKLLGIDFGSKRVGVAISDDRRTMAFPKYVLQNDGSLPEKIEKICRDEEIKEVVVGQSLNYKKEPNLIMNKITDFVKNLETQKKLIVHLEDEFLTSAEARRIQGDTELLDASAAALILKSFLERDDK</sequence>
<accession>A0A2H0DWT7</accession>
<gene>
    <name evidence="7" type="ORF">COW82_00930</name>
</gene>
<dbReference type="InterPro" id="IPR006641">
    <property type="entry name" value="YqgF/RNaseH-like_dom"/>
</dbReference>
<dbReference type="InterPro" id="IPR012337">
    <property type="entry name" value="RNaseH-like_sf"/>
</dbReference>
<proteinExistence type="inferred from homology"/>
<dbReference type="InterPro" id="IPR005227">
    <property type="entry name" value="YqgF"/>
</dbReference>
<dbReference type="GO" id="GO:0004518">
    <property type="term" value="F:nuclease activity"/>
    <property type="evidence" value="ECO:0007669"/>
    <property type="project" value="UniProtKB-KW"/>
</dbReference>
<evidence type="ECO:0000256" key="3">
    <source>
        <dbReference type="ARBA" id="ARBA00022722"/>
    </source>
</evidence>
<evidence type="ECO:0000256" key="4">
    <source>
        <dbReference type="ARBA" id="ARBA00022801"/>
    </source>
</evidence>
<evidence type="ECO:0000313" key="8">
    <source>
        <dbReference type="Proteomes" id="UP000231276"/>
    </source>
</evidence>
<dbReference type="Gene3D" id="3.30.420.140">
    <property type="entry name" value="YqgF/RNase H-like domain"/>
    <property type="match status" value="1"/>
</dbReference>
<evidence type="ECO:0000256" key="2">
    <source>
        <dbReference type="ARBA" id="ARBA00022517"/>
    </source>
</evidence>
<dbReference type="CDD" id="cd16964">
    <property type="entry name" value="YqgF"/>
    <property type="match status" value="1"/>
</dbReference>
<keyword evidence="4 5" id="KW-0378">Hydrolase</keyword>
<dbReference type="EC" id="3.1.-.-" evidence="5"/>
<dbReference type="Pfam" id="PF03652">
    <property type="entry name" value="RuvX"/>
    <property type="match status" value="1"/>
</dbReference>
<dbReference type="AlphaFoldDB" id="A0A2H0DWT7"/>
<protein>
    <recommendedName>
        <fullName evidence="5">Putative pre-16S rRNA nuclease</fullName>
        <ecNumber evidence="5">3.1.-.-</ecNumber>
    </recommendedName>
</protein>
<comment type="caution">
    <text evidence="7">The sequence shown here is derived from an EMBL/GenBank/DDBJ whole genome shotgun (WGS) entry which is preliminary data.</text>
</comment>
<dbReference type="GO" id="GO:0016788">
    <property type="term" value="F:hydrolase activity, acting on ester bonds"/>
    <property type="evidence" value="ECO:0007669"/>
    <property type="project" value="UniProtKB-UniRule"/>
</dbReference>
<dbReference type="EMBL" id="PCTS01000012">
    <property type="protein sequence ID" value="PIP86644.1"/>
    <property type="molecule type" value="Genomic_DNA"/>
</dbReference>
<evidence type="ECO:0000259" key="6">
    <source>
        <dbReference type="SMART" id="SM00732"/>
    </source>
</evidence>
<dbReference type="InterPro" id="IPR037027">
    <property type="entry name" value="YqgF/RNaseH-like_dom_sf"/>
</dbReference>